<dbReference type="EC" id="3.2.1.82" evidence="4"/>
<evidence type="ECO:0000256" key="2">
    <source>
        <dbReference type="ARBA" id="ARBA00022801"/>
    </source>
</evidence>
<dbReference type="InterPro" id="IPR051801">
    <property type="entry name" value="GH28_Enzymes"/>
</dbReference>
<dbReference type="PANTHER" id="PTHR31339:SF9">
    <property type="entry name" value="PLASMIN AND FIBRONECTIN-BINDING PROTEIN A"/>
    <property type="match status" value="1"/>
</dbReference>
<dbReference type="GO" id="GO:0033917">
    <property type="term" value="F:exo-poly-alpha-galacturonosidase activity"/>
    <property type="evidence" value="ECO:0007669"/>
    <property type="project" value="UniProtKB-EC"/>
</dbReference>
<keyword evidence="2 4" id="KW-0378">Hydrolase</keyword>
<dbReference type="InterPro" id="IPR000743">
    <property type="entry name" value="Glyco_hydro_28"/>
</dbReference>
<keyword evidence="3 4" id="KW-0326">Glycosidase</keyword>
<dbReference type="SUPFAM" id="SSF51126">
    <property type="entry name" value="Pectin lyase-like"/>
    <property type="match status" value="1"/>
</dbReference>
<dbReference type="GO" id="GO:0005975">
    <property type="term" value="P:carbohydrate metabolic process"/>
    <property type="evidence" value="ECO:0007669"/>
    <property type="project" value="InterPro"/>
</dbReference>
<dbReference type="InterPro" id="IPR006626">
    <property type="entry name" value="PbH1"/>
</dbReference>
<gene>
    <name evidence="4" type="ORF">EZS27_010740</name>
</gene>
<comment type="caution">
    <text evidence="4">The sequence shown here is derived from an EMBL/GenBank/DDBJ whole genome shotgun (WGS) entry which is preliminary data.</text>
</comment>
<dbReference type="AlphaFoldDB" id="A0A5J4S818"/>
<dbReference type="InterPro" id="IPR012334">
    <property type="entry name" value="Pectin_lyas_fold"/>
</dbReference>
<name>A0A5J4S818_9ZZZZ</name>
<evidence type="ECO:0000256" key="1">
    <source>
        <dbReference type="ARBA" id="ARBA00008834"/>
    </source>
</evidence>
<dbReference type="GO" id="GO:0004650">
    <property type="term" value="F:polygalacturonase activity"/>
    <property type="evidence" value="ECO:0007669"/>
    <property type="project" value="InterPro"/>
</dbReference>
<sequence>MKTILQILTCFLCVGSVVAEDFNVSDFGVLADGETNNTQAIQRAIDRVHETGGGRLIFPLGRYVSGTLHVKSNVTLHLEAGAVLLGSTNPLDYEKNINTAFLLAHEQKNIGVTGQGTIDCRGRQVAYNLVNLIHRGVIEDALQLDRPTENIRPMIIYFRSCEGVNIEDIHLVNSASWVQTYDQCKNLNINRINVKSNAYWNNDGLDVVDCENVTILNSYFDASDDAICLKSHDANFLCKDILIQNNVARSGASGIKFGTVSRGGFVNVKIYNNKIYDTYRSAITFAAVDGAVIENIEVDTLIAIHTGNVVYLRIGDRWSSGKQPSMRNISISNVYAEVPAQKPDRGYEYEGPIQHLPRNILPASIVGLSDYYITNVKFKNIEIVYPGGAQPFYAKRGTTPNELDSVPEMRNAYPEFSQFRELPAWAFYIRHAKDIEFENVTVTAQKKDYRPAFVLDDVHQAVFAKLQIIEPDNIQKEQMVIYKSSGIVK</sequence>
<proteinExistence type="inferred from homology"/>
<dbReference type="EMBL" id="SNRY01000388">
    <property type="protein sequence ID" value="KAA6341453.1"/>
    <property type="molecule type" value="Genomic_DNA"/>
</dbReference>
<comment type="similarity">
    <text evidence="1">Belongs to the glycosyl hydrolase 28 family.</text>
</comment>
<dbReference type="InterPro" id="IPR011050">
    <property type="entry name" value="Pectin_lyase_fold/virulence"/>
</dbReference>
<accession>A0A5J4S818</accession>
<organism evidence="4">
    <name type="scientific">termite gut metagenome</name>
    <dbReference type="NCBI Taxonomy" id="433724"/>
    <lineage>
        <taxon>unclassified sequences</taxon>
        <taxon>metagenomes</taxon>
        <taxon>organismal metagenomes</taxon>
    </lineage>
</organism>
<evidence type="ECO:0000256" key="3">
    <source>
        <dbReference type="ARBA" id="ARBA00023295"/>
    </source>
</evidence>
<evidence type="ECO:0000313" key="4">
    <source>
        <dbReference type="EMBL" id="KAA6341453.1"/>
    </source>
</evidence>
<protein>
    <submittedName>
        <fullName evidence="4">Exo-poly-alpha-D-galacturonosidase</fullName>
        <ecNumber evidence="4">3.2.1.82</ecNumber>
    </submittedName>
</protein>
<dbReference type="Pfam" id="PF00295">
    <property type="entry name" value="Glyco_hydro_28"/>
    <property type="match status" value="1"/>
</dbReference>
<dbReference type="PANTHER" id="PTHR31339">
    <property type="entry name" value="PECTIN LYASE-RELATED"/>
    <property type="match status" value="1"/>
</dbReference>
<dbReference type="Gene3D" id="2.160.20.10">
    <property type="entry name" value="Single-stranded right-handed beta-helix, Pectin lyase-like"/>
    <property type="match status" value="1"/>
</dbReference>
<dbReference type="SMART" id="SM00710">
    <property type="entry name" value="PbH1"/>
    <property type="match status" value="4"/>
</dbReference>
<reference evidence="4" key="1">
    <citation type="submission" date="2019-03" db="EMBL/GenBank/DDBJ databases">
        <title>Single cell metagenomics reveals metabolic interactions within the superorganism composed of flagellate Streblomastix strix and complex community of Bacteroidetes bacteria on its surface.</title>
        <authorList>
            <person name="Treitli S.C."/>
            <person name="Kolisko M."/>
            <person name="Husnik F."/>
            <person name="Keeling P."/>
            <person name="Hampl V."/>
        </authorList>
    </citation>
    <scope>NUCLEOTIDE SEQUENCE</scope>
    <source>
        <strain evidence="4">STM</strain>
    </source>
</reference>